<evidence type="ECO:0000259" key="4">
    <source>
        <dbReference type="Pfam" id="PF14682"/>
    </source>
</evidence>
<dbReference type="InterPro" id="IPR039506">
    <property type="entry name" value="SPOB_a"/>
</dbReference>
<evidence type="ECO:0000256" key="3">
    <source>
        <dbReference type="ARBA" id="ARBA00022777"/>
    </source>
</evidence>
<dbReference type="GO" id="GO:0000155">
    <property type="term" value="F:phosphorelay sensor kinase activity"/>
    <property type="evidence" value="ECO:0007669"/>
    <property type="project" value="InterPro"/>
</dbReference>
<evidence type="ECO:0000259" key="5">
    <source>
        <dbReference type="Pfam" id="PF14689"/>
    </source>
</evidence>
<dbReference type="AlphaFoldDB" id="A0A5C7FP55"/>
<sequence>MQEADKVVEILRHYRHDYLNDIQLIKSYTALGSHNKVEAVIENIIYKAEQESRLSALNVPEIAAMLLTYNWNSPIVPVVIEVQSESGDWSAEQQKAMTFIRLVTAWLEDHALPGASQSLQIIFRELDSKELILDFEGELTMLPSQLIEELPGKKEAEAGMAFLYISVKLNV</sequence>
<evidence type="ECO:0000313" key="6">
    <source>
        <dbReference type="EMBL" id="WWD81203.1"/>
    </source>
</evidence>
<dbReference type="RefSeq" id="WP_147803025.1">
    <property type="nucleotide sequence ID" value="NZ_CP144914.1"/>
</dbReference>
<proteinExistence type="predicted"/>
<dbReference type="InterPro" id="IPR016122">
    <property type="entry name" value="SpoOB_C"/>
</dbReference>
<keyword evidence="3" id="KW-0418">Kinase</keyword>
<gene>
    <name evidence="6" type="ORF">FTX54_006545</name>
</gene>
<keyword evidence="2" id="KW-0808">Transferase</keyword>
<dbReference type="SUPFAM" id="SSF55890">
    <property type="entry name" value="Sporulation response regulatory protein Spo0B"/>
    <property type="match status" value="1"/>
</dbReference>
<dbReference type="Gene3D" id="3.30.565.30">
    <property type="entry name" value="Sporulation initiation phosphotransferase B (SpoOB), C-terminal domain"/>
    <property type="match status" value="1"/>
</dbReference>
<dbReference type="Pfam" id="PF14689">
    <property type="entry name" value="SPOB_a"/>
    <property type="match status" value="1"/>
</dbReference>
<reference evidence="6 7" key="1">
    <citation type="submission" date="2024-01" db="EMBL/GenBank/DDBJ databases">
        <title>Complete Genome Sequence of Alkalicoccus halolimnae BZ-SZ-XJ29T, a Moderately Halophilic Bacterium Isolated from a Salt Lake.</title>
        <authorList>
            <person name="Zhao B."/>
        </authorList>
    </citation>
    <scope>NUCLEOTIDE SEQUENCE [LARGE SCALE GENOMIC DNA]</scope>
    <source>
        <strain evidence="6 7">BZ-SZ-XJ29</strain>
    </source>
</reference>
<dbReference type="EMBL" id="CP144914">
    <property type="protein sequence ID" value="WWD81203.1"/>
    <property type="molecule type" value="Genomic_DNA"/>
</dbReference>
<feature type="domain" description="SpoOB alpha-helical" evidence="5">
    <location>
        <begin position="2"/>
        <end position="55"/>
    </location>
</feature>
<dbReference type="Gene3D" id="1.10.287.130">
    <property type="match status" value="1"/>
</dbReference>
<name>A0A5C7FP55_9BACI</name>
<evidence type="ECO:0000256" key="1">
    <source>
        <dbReference type="ARBA" id="ARBA00022553"/>
    </source>
</evidence>
<dbReference type="KEGG" id="ahal:FTX54_006545"/>
<accession>A0A5C7FP55</accession>
<protein>
    <submittedName>
        <fullName evidence="6">Spo0B domain-containing protein</fullName>
    </submittedName>
</protein>
<dbReference type="Proteomes" id="UP000321816">
    <property type="component" value="Chromosome"/>
</dbReference>
<keyword evidence="7" id="KW-1185">Reference proteome</keyword>
<dbReference type="Pfam" id="PF14682">
    <property type="entry name" value="SPOB_ab"/>
    <property type="match status" value="1"/>
</dbReference>
<organism evidence="6 7">
    <name type="scientific">Alkalicoccus halolimnae</name>
    <dbReference type="NCBI Taxonomy" id="1667239"/>
    <lineage>
        <taxon>Bacteria</taxon>
        <taxon>Bacillati</taxon>
        <taxon>Bacillota</taxon>
        <taxon>Bacilli</taxon>
        <taxon>Bacillales</taxon>
        <taxon>Bacillaceae</taxon>
        <taxon>Alkalicoccus</taxon>
    </lineage>
</organism>
<evidence type="ECO:0000313" key="7">
    <source>
        <dbReference type="Proteomes" id="UP000321816"/>
    </source>
</evidence>
<keyword evidence="1" id="KW-0597">Phosphoprotein</keyword>
<dbReference type="InterPro" id="IPR037100">
    <property type="entry name" value="Spo0B_C_sf"/>
</dbReference>
<evidence type="ECO:0000256" key="2">
    <source>
        <dbReference type="ARBA" id="ARBA00022679"/>
    </source>
</evidence>
<dbReference type="InterPro" id="IPR016120">
    <property type="entry name" value="Sig_transdc_His_kin_SpoOB"/>
</dbReference>
<dbReference type="OrthoDB" id="2375606at2"/>
<feature type="domain" description="Sporulation initiation phosphotransferase B C-terminal" evidence="4">
    <location>
        <begin position="60"/>
        <end position="144"/>
    </location>
</feature>